<organism evidence="1 2">
    <name type="scientific">Schistosoma margrebowiei</name>
    <dbReference type="NCBI Taxonomy" id="48269"/>
    <lineage>
        <taxon>Eukaryota</taxon>
        <taxon>Metazoa</taxon>
        <taxon>Spiralia</taxon>
        <taxon>Lophotrochozoa</taxon>
        <taxon>Platyhelminthes</taxon>
        <taxon>Trematoda</taxon>
        <taxon>Digenea</taxon>
        <taxon>Strigeidida</taxon>
        <taxon>Schistosomatoidea</taxon>
        <taxon>Schistosomatidae</taxon>
        <taxon>Schistosoma</taxon>
    </lineage>
</organism>
<keyword evidence="2" id="KW-1185">Reference proteome</keyword>
<evidence type="ECO:0000313" key="2">
    <source>
        <dbReference type="Proteomes" id="UP000277204"/>
    </source>
</evidence>
<sequence length="94" mass="10483">MRTSTSEGRHGIQWTAGMQIDDLEFADDLALISHSHQEMQMKTTSAAADSSSIGLNTHEGKSSILKYNMENTNTITLDREDVETFTYLVSIIDE</sequence>
<dbReference type="AlphaFoldDB" id="A0A183LT53"/>
<evidence type="ECO:0000313" key="1">
    <source>
        <dbReference type="EMBL" id="VDO74070.1"/>
    </source>
</evidence>
<gene>
    <name evidence="1" type="ORF">SMRZ_LOCUS6978</name>
</gene>
<reference evidence="1 2" key="1">
    <citation type="submission" date="2018-11" db="EMBL/GenBank/DDBJ databases">
        <authorList>
            <consortium name="Pathogen Informatics"/>
        </authorList>
    </citation>
    <scope>NUCLEOTIDE SEQUENCE [LARGE SCALE GENOMIC DNA]</scope>
    <source>
        <strain evidence="1 2">Zambia</strain>
    </source>
</reference>
<accession>A0A183LT53</accession>
<name>A0A183LT53_9TREM</name>
<protein>
    <submittedName>
        <fullName evidence="1">Uncharacterized protein</fullName>
    </submittedName>
</protein>
<dbReference type="EMBL" id="UZAI01002716">
    <property type="protein sequence ID" value="VDO74070.1"/>
    <property type="molecule type" value="Genomic_DNA"/>
</dbReference>
<dbReference type="Proteomes" id="UP000277204">
    <property type="component" value="Unassembled WGS sequence"/>
</dbReference>
<proteinExistence type="predicted"/>